<dbReference type="Proteomes" id="UP001157418">
    <property type="component" value="Unassembled WGS sequence"/>
</dbReference>
<evidence type="ECO:0000313" key="3">
    <source>
        <dbReference type="Proteomes" id="UP001157418"/>
    </source>
</evidence>
<accession>A0AAU9LKE1</accession>
<feature type="compositionally biased region" description="Acidic residues" evidence="1">
    <location>
        <begin position="219"/>
        <end position="245"/>
    </location>
</feature>
<dbReference type="PANTHER" id="PTHR34427:SF5">
    <property type="entry name" value="DUF4283 DOMAIN-CONTAINING PROTEIN"/>
    <property type="match status" value="1"/>
</dbReference>
<gene>
    <name evidence="2" type="ORF">LVIROSA_LOCUS1746</name>
</gene>
<dbReference type="EMBL" id="CAKMRJ010000001">
    <property type="protein sequence ID" value="CAH1413801.1"/>
    <property type="molecule type" value="Genomic_DNA"/>
</dbReference>
<sequence>MGVDDAKVLETRLQGIKCKEMVLEVNISKHQRKEKVNQHQRISRTWRNPHMNEISLLKSAHSLDHMGTLHALGIISEETKYLGGLRIAIDFKCSKSANEFLEDESRWKDWFKWLGRADHHNVRYERTAWLKILGVPLEFWDEDNFSLIASRFGKVINTFDSISSRRDYSMGKVGILTTRRTWINEEVIIEVSNTKYRVGVVEYTDDWSPFKPAPFDKVEESEDEEEDYEGISETSIDGEENEPEEGEFRPDQTQVFMATEPTTEAQINSGKTKSAPVSDTHADEPLGATIDPTVNVVAPPKVLESIEIPDSTAPASQSTKAPFVSFMDPNSSFGPKKNPILGPIENLVPLGCFGPFPTNNGTPIFSFISQQEKK</sequence>
<dbReference type="AlphaFoldDB" id="A0AAU9LKE1"/>
<name>A0AAU9LKE1_9ASTR</name>
<feature type="compositionally biased region" description="Polar residues" evidence="1">
    <location>
        <begin position="251"/>
        <end position="277"/>
    </location>
</feature>
<reference evidence="2 3" key="1">
    <citation type="submission" date="2022-01" db="EMBL/GenBank/DDBJ databases">
        <authorList>
            <person name="Xiong W."/>
            <person name="Schranz E."/>
        </authorList>
    </citation>
    <scope>NUCLEOTIDE SEQUENCE [LARGE SCALE GENOMIC DNA]</scope>
</reference>
<keyword evidence="3" id="KW-1185">Reference proteome</keyword>
<organism evidence="2 3">
    <name type="scientific">Lactuca virosa</name>
    <dbReference type="NCBI Taxonomy" id="75947"/>
    <lineage>
        <taxon>Eukaryota</taxon>
        <taxon>Viridiplantae</taxon>
        <taxon>Streptophyta</taxon>
        <taxon>Embryophyta</taxon>
        <taxon>Tracheophyta</taxon>
        <taxon>Spermatophyta</taxon>
        <taxon>Magnoliopsida</taxon>
        <taxon>eudicotyledons</taxon>
        <taxon>Gunneridae</taxon>
        <taxon>Pentapetalae</taxon>
        <taxon>asterids</taxon>
        <taxon>campanulids</taxon>
        <taxon>Asterales</taxon>
        <taxon>Asteraceae</taxon>
        <taxon>Cichorioideae</taxon>
        <taxon>Cichorieae</taxon>
        <taxon>Lactucinae</taxon>
        <taxon>Lactuca</taxon>
    </lineage>
</organism>
<dbReference type="PANTHER" id="PTHR34427">
    <property type="entry name" value="DUF4283 DOMAIN PROTEIN"/>
    <property type="match status" value="1"/>
</dbReference>
<evidence type="ECO:0000256" key="1">
    <source>
        <dbReference type="SAM" id="MobiDB-lite"/>
    </source>
</evidence>
<evidence type="ECO:0000313" key="2">
    <source>
        <dbReference type="EMBL" id="CAH1413801.1"/>
    </source>
</evidence>
<proteinExistence type="predicted"/>
<protein>
    <recommendedName>
        <fullName evidence="4">DUF4283 domain-containing protein</fullName>
    </recommendedName>
</protein>
<comment type="caution">
    <text evidence="2">The sequence shown here is derived from an EMBL/GenBank/DDBJ whole genome shotgun (WGS) entry which is preliminary data.</text>
</comment>
<evidence type="ECO:0008006" key="4">
    <source>
        <dbReference type="Google" id="ProtNLM"/>
    </source>
</evidence>
<feature type="region of interest" description="Disordered" evidence="1">
    <location>
        <begin position="212"/>
        <end position="292"/>
    </location>
</feature>